<gene>
    <name evidence="2" type="ORF">S12H4_13168</name>
</gene>
<protein>
    <recommendedName>
        <fullName evidence="1">Fibronectin type-III domain-containing protein</fullName>
    </recommendedName>
</protein>
<dbReference type="Pfam" id="PF00041">
    <property type="entry name" value="fn3"/>
    <property type="match status" value="1"/>
</dbReference>
<name>X1T834_9ZZZZ</name>
<feature type="non-terminal residue" evidence="2">
    <location>
        <position position="489"/>
    </location>
</feature>
<comment type="caution">
    <text evidence="2">The sequence shown here is derived from an EMBL/GenBank/DDBJ whole genome shotgun (WGS) entry which is preliminary data.</text>
</comment>
<proteinExistence type="predicted"/>
<feature type="non-terminal residue" evidence="2">
    <location>
        <position position="1"/>
    </location>
</feature>
<reference evidence="2" key="1">
    <citation type="journal article" date="2014" name="Front. Microbiol.">
        <title>High frequency of phylogenetically diverse reductive dehalogenase-homologous genes in deep subseafloor sedimentary metagenomes.</title>
        <authorList>
            <person name="Kawai M."/>
            <person name="Futagami T."/>
            <person name="Toyoda A."/>
            <person name="Takaki Y."/>
            <person name="Nishi S."/>
            <person name="Hori S."/>
            <person name="Arai W."/>
            <person name="Tsubouchi T."/>
            <person name="Morono Y."/>
            <person name="Uchiyama I."/>
            <person name="Ito T."/>
            <person name="Fujiyama A."/>
            <person name="Inagaki F."/>
            <person name="Takami H."/>
        </authorList>
    </citation>
    <scope>NUCLEOTIDE SEQUENCE</scope>
    <source>
        <strain evidence="2">Expedition CK06-06</strain>
    </source>
</reference>
<dbReference type="InterPro" id="IPR036116">
    <property type="entry name" value="FN3_sf"/>
</dbReference>
<dbReference type="SUPFAM" id="SSF49265">
    <property type="entry name" value="Fibronectin type III"/>
    <property type="match status" value="1"/>
</dbReference>
<dbReference type="InterPro" id="IPR003961">
    <property type="entry name" value="FN3_dom"/>
</dbReference>
<dbReference type="PROSITE" id="PS50853">
    <property type="entry name" value="FN3"/>
    <property type="match status" value="1"/>
</dbReference>
<evidence type="ECO:0000313" key="2">
    <source>
        <dbReference type="EMBL" id="GAI87536.1"/>
    </source>
</evidence>
<dbReference type="InterPro" id="IPR013783">
    <property type="entry name" value="Ig-like_fold"/>
</dbReference>
<organism evidence="2">
    <name type="scientific">marine sediment metagenome</name>
    <dbReference type="NCBI Taxonomy" id="412755"/>
    <lineage>
        <taxon>unclassified sequences</taxon>
        <taxon>metagenomes</taxon>
        <taxon>ecological metagenomes</taxon>
    </lineage>
</organism>
<evidence type="ECO:0000259" key="1">
    <source>
        <dbReference type="PROSITE" id="PS50853"/>
    </source>
</evidence>
<accession>X1T834</accession>
<dbReference type="AlphaFoldDB" id="X1T834"/>
<dbReference type="CDD" id="cd00063">
    <property type="entry name" value="FN3"/>
    <property type="match status" value="1"/>
</dbReference>
<sequence length="489" mass="56040">DLEPNREFFRDSGLGAGDYTYRVGAEKASSAPSDWAYSTTVQVISAPSAPQNLQLVKKTDKWMRVKWDDVDDEMGYKIEKSINETEYTEIAKIGENINEFLIRDLDPNTEYWIRVIAYNAAGDSGYSNVLNEMTLSQYEPTEFEKFIRKPSIELDALCEMNLGIKLTGFTQVADKEYTYELAITDRAINDFEKVYENGEEYTEKTSIDNEGVEATASTYYFNTSTKILYIHTKTGDNPTGFYIEGRFILHIKSGESATFESNFYLPLLSLDNIPSMSSEVSAFYGGSFTISAGTISLKNDEKTSPNFFDKRYADYLWRGGKLVLKIGEPGFTYEQYKEVFTSLIDRESCTDKLFTLKLRDLRANLADPISVNEYWLSNYPLMDDKKEGKVIPKVFGYREDIMPVCIDTENKHWKFHDGRIAYVHTVKVNDIERTMDTDFFVDYQRGIVTFARDFSLDYEKDIVEIYFTGIVDSALNPVVNGADIFIYSM</sequence>
<feature type="domain" description="Fibronectin type-III" evidence="1">
    <location>
        <begin position="49"/>
        <end position="137"/>
    </location>
</feature>
<dbReference type="EMBL" id="BARW01006273">
    <property type="protein sequence ID" value="GAI87536.1"/>
    <property type="molecule type" value="Genomic_DNA"/>
</dbReference>
<dbReference type="SMART" id="SM00060">
    <property type="entry name" value="FN3"/>
    <property type="match status" value="1"/>
</dbReference>
<dbReference type="Gene3D" id="2.60.40.10">
    <property type="entry name" value="Immunoglobulins"/>
    <property type="match status" value="1"/>
</dbReference>